<comment type="caution">
    <text evidence="2">The sequence shown here is derived from an EMBL/GenBank/DDBJ whole genome shotgun (WGS) entry which is preliminary data.</text>
</comment>
<dbReference type="AlphaFoldDB" id="A0A0F9NR43"/>
<gene>
    <name evidence="2" type="ORF">LCGC14_1306370</name>
</gene>
<proteinExistence type="predicted"/>
<accession>A0A0F9NR43</accession>
<protein>
    <submittedName>
        <fullName evidence="2">Uncharacterized protein</fullName>
    </submittedName>
</protein>
<name>A0A0F9NR43_9ZZZZ</name>
<feature type="transmembrane region" description="Helical" evidence="1">
    <location>
        <begin position="6"/>
        <end position="25"/>
    </location>
</feature>
<evidence type="ECO:0000313" key="2">
    <source>
        <dbReference type="EMBL" id="KKM83737.1"/>
    </source>
</evidence>
<keyword evidence="1" id="KW-0472">Membrane</keyword>
<evidence type="ECO:0000256" key="1">
    <source>
        <dbReference type="SAM" id="Phobius"/>
    </source>
</evidence>
<keyword evidence="1" id="KW-0812">Transmembrane</keyword>
<reference evidence="2" key="1">
    <citation type="journal article" date="2015" name="Nature">
        <title>Complex archaea that bridge the gap between prokaryotes and eukaryotes.</title>
        <authorList>
            <person name="Spang A."/>
            <person name="Saw J.H."/>
            <person name="Jorgensen S.L."/>
            <person name="Zaremba-Niedzwiedzka K."/>
            <person name="Martijn J."/>
            <person name="Lind A.E."/>
            <person name="van Eijk R."/>
            <person name="Schleper C."/>
            <person name="Guy L."/>
            <person name="Ettema T.J."/>
        </authorList>
    </citation>
    <scope>NUCLEOTIDE SEQUENCE</scope>
</reference>
<keyword evidence="1" id="KW-1133">Transmembrane helix</keyword>
<sequence length="30" mass="3346">MTITMYIIQAVGVTISFAVLLYIVWKGEQG</sequence>
<dbReference type="EMBL" id="LAZR01007670">
    <property type="protein sequence ID" value="KKM83737.1"/>
    <property type="molecule type" value="Genomic_DNA"/>
</dbReference>
<organism evidence="2">
    <name type="scientific">marine sediment metagenome</name>
    <dbReference type="NCBI Taxonomy" id="412755"/>
    <lineage>
        <taxon>unclassified sequences</taxon>
        <taxon>metagenomes</taxon>
        <taxon>ecological metagenomes</taxon>
    </lineage>
</organism>